<dbReference type="EMBL" id="JAAAID010000083">
    <property type="protein sequence ID" value="KAG0022849.1"/>
    <property type="molecule type" value="Genomic_DNA"/>
</dbReference>
<gene>
    <name evidence="4" type="ORF">BGZ80_011000</name>
</gene>
<dbReference type="AlphaFoldDB" id="A0A9P6N3P4"/>
<feature type="repeat" description="ANK" evidence="3">
    <location>
        <begin position="65"/>
        <end position="97"/>
    </location>
</feature>
<dbReference type="PANTHER" id="PTHR24171">
    <property type="entry name" value="ANKYRIN REPEAT DOMAIN-CONTAINING PROTEIN 39-RELATED"/>
    <property type="match status" value="1"/>
</dbReference>
<dbReference type="GO" id="GO:0004842">
    <property type="term" value="F:ubiquitin-protein transferase activity"/>
    <property type="evidence" value="ECO:0007669"/>
    <property type="project" value="TreeGrafter"/>
</dbReference>
<proteinExistence type="predicted"/>
<dbReference type="Proteomes" id="UP000703661">
    <property type="component" value="Unassembled WGS sequence"/>
</dbReference>
<keyword evidence="1" id="KW-0677">Repeat</keyword>
<dbReference type="PROSITE" id="PS50297">
    <property type="entry name" value="ANK_REP_REGION"/>
    <property type="match status" value="2"/>
</dbReference>
<evidence type="ECO:0000256" key="2">
    <source>
        <dbReference type="ARBA" id="ARBA00023043"/>
    </source>
</evidence>
<keyword evidence="2 3" id="KW-0040">ANK repeat</keyword>
<reference evidence="4" key="1">
    <citation type="journal article" date="2020" name="Fungal Divers.">
        <title>Resolving the Mortierellaceae phylogeny through synthesis of multi-gene phylogenetics and phylogenomics.</title>
        <authorList>
            <person name="Vandepol N."/>
            <person name="Liber J."/>
            <person name="Desiro A."/>
            <person name="Na H."/>
            <person name="Kennedy M."/>
            <person name="Barry K."/>
            <person name="Grigoriev I.V."/>
            <person name="Miller A.N."/>
            <person name="O'Donnell K."/>
            <person name="Stajich J.E."/>
            <person name="Bonito G."/>
        </authorList>
    </citation>
    <scope>NUCLEOTIDE SEQUENCE</scope>
    <source>
        <strain evidence="4">NRRL 2769</strain>
    </source>
</reference>
<comment type="caution">
    <text evidence="4">The sequence shown here is derived from an EMBL/GenBank/DDBJ whole genome shotgun (WGS) entry which is preliminary data.</text>
</comment>
<dbReference type="GO" id="GO:0085020">
    <property type="term" value="P:protein K6-linked ubiquitination"/>
    <property type="evidence" value="ECO:0007669"/>
    <property type="project" value="TreeGrafter"/>
</dbReference>
<evidence type="ECO:0008006" key="6">
    <source>
        <dbReference type="Google" id="ProtNLM"/>
    </source>
</evidence>
<dbReference type="Pfam" id="PF12796">
    <property type="entry name" value="Ank_2"/>
    <property type="match status" value="1"/>
</dbReference>
<dbReference type="InterPro" id="IPR002110">
    <property type="entry name" value="Ankyrin_rpt"/>
</dbReference>
<dbReference type="SMART" id="SM00248">
    <property type="entry name" value="ANK"/>
    <property type="match status" value="2"/>
</dbReference>
<dbReference type="PROSITE" id="PS50088">
    <property type="entry name" value="ANK_REPEAT"/>
    <property type="match status" value="2"/>
</dbReference>
<sequence>MSIHNAALEGQFGLVKQLVEKDRNSITAKDEDEREPLHWAASVGSVEITTLLLKKQADVNARTDSGTTPLHLACQDEHGETALVLLEAGADLDRQNEEGQTPFQYCSENLKAFLKRHGYEA</sequence>
<protein>
    <recommendedName>
        <fullName evidence="6">Ankyrin repeat protein</fullName>
    </recommendedName>
</protein>
<evidence type="ECO:0000256" key="3">
    <source>
        <dbReference type="PROSITE-ProRule" id="PRU00023"/>
    </source>
</evidence>
<dbReference type="Gene3D" id="1.25.40.20">
    <property type="entry name" value="Ankyrin repeat-containing domain"/>
    <property type="match status" value="1"/>
</dbReference>
<organism evidence="4 5">
    <name type="scientific">Entomortierella chlamydospora</name>
    <dbReference type="NCBI Taxonomy" id="101097"/>
    <lineage>
        <taxon>Eukaryota</taxon>
        <taxon>Fungi</taxon>
        <taxon>Fungi incertae sedis</taxon>
        <taxon>Mucoromycota</taxon>
        <taxon>Mortierellomycotina</taxon>
        <taxon>Mortierellomycetes</taxon>
        <taxon>Mortierellales</taxon>
        <taxon>Mortierellaceae</taxon>
        <taxon>Entomortierella</taxon>
    </lineage>
</organism>
<name>A0A9P6N3P4_9FUNG</name>
<evidence type="ECO:0000256" key="1">
    <source>
        <dbReference type="ARBA" id="ARBA00022737"/>
    </source>
</evidence>
<accession>A0A9P6N3P4</accession>
<dbReference type="PANTHER" id="PTHR24171:SF8">
    <property type="entry name" value="BRCA1-ASSOCIATED RING DOMAIN PROTEIN 1"/>
    <property type="match status" value="1"/>
</dbReference>
<dbReference type="SUPFAM" id="SSF48403">
    <property type="entry name" value="Ankyrin repeat"/>
    <property type="match status" value="1"/>
</dbReference>
<evidence type="ECO:0000313" key="4">
    <source>
        <dbReference type="EMBL" id="KAG0022849.1"/>
    </source>
</evidence>
<dbReference type="InterPro" id="IPR036770">
    <property type="entry name" value="Ankyrin_rpt-contain_sf"/>
</dbReference>
<feature type="repeat" description="ANK" evidence="3">
    <location>
        <begin position="32"/>
        <end position="64"/>
    </location>
</feature>
<keyword evidence="5" id="KW-1185">Reference proteome</keyword>
<evidence type="ECO:0000313" key="5">
    <source>
        <dbReference type="Proteomes" id="UP000703661"/>
    </source>
</evidence>